<dbReference type="GO" id="GO:0005975">
    <property type="term" value="P:carbohydrate metabolic process"/>
    <property type="evidence" value="ECO:0007669"/>
    <property type="project" value="InterPro"/>
</dbReference>
<accession>A0A060BVN9</accession>
<dbReference type="Pfam" id="PF00723">
    <property type="entry name" value="Glyco_hydro_15"/>
    <property type="match status" value="1"/>
</dbReference>
<feature type="non-terminal residue" evidence="2">
    <location>
        <position position="1"/>
    </location>
</feature>
<dbReference type="Gene3D" id="1.50.10.10">
    <property type="match status" value="1"/>
</dbReference>
<dbReference type="GO" id="GO:0004553">
    <property type="term" value="F:hydrolase activity, hydrolyzing O-glycosyl compounds"/>
    <property type="evidence" value="ECO:0007669"/>
    <property type="project" value="TreeGrafter"/>
</dbReference>
<dbReference type="SUPFAM" id="SSF48208">
    <property type="entry name" value="Six-hairpin glycosidases"/>
    <property type="match status" value="1"/>
</dbReference>
<dbReference type="InterPro" id="IPR012341">
    <property type="entry name" value="6hp_glycosidase-like_sf"/>
</dbReference>
<name>A0A060BVN9_9CHLB</name>
<organism evidence="2">
    <name type="scientific">uncultured Prosthecochloris sp</name>
    <dbReference type="NCBI Taxonomy" id="516840"/>
    <lineage>
        <taxon>Bacteria</taxon>
        <taxon>Pseudomonadati</taxon>
        <taxon>Chlorobiota</taxon>
        <taxon>Chlorobiia</taxon>
        <taxon>Chlorobiales</taxon>
        <taxon>Chlorobiaceae</taxon>
        <taxon>Prosthecochloris</taxon>
        <taxon>environmental samples</taxon>
    </lineage>
</organism>
<dbReference type="AlphaFoldDB" id="A0A060BVN9"/>
<dbReference type="PANTHER" id="PTHR31616">
    <property type="entry name" value="TREHALASE"/>
    <property type="match status" value="1"/>
</dbReference>
<reference evidence="2" key="1">
    <citation type="journal article" date="2013" name="Environ. Microbiol.">
        <title>Seasonally variable intestinal metagenomes of the red palm weevil (Rhynchophorus ferrugineus).</title>
        <authorList>
            <person name="Jia S."/>
            <person name="Zhang X."/>
            <person name="Zhang G."/>
            <person name="Yin A."/>
            <person name="Zhang S."/>
            <person name="Li F."/>
            <person name="Wang L."/>
            <person name="Zhao D."/>
            <person name="Yun Q."/>
            <person name="Tala"/>
            <person name="Wang J."/>
            <person name="Sun G."/>
            <person name="Baabdullah M."/>
            <person name="Yu X."/>
            <person name="Hu S."/>
            <person name="Al-Mssallem I.S."/>
            <person name="Yu J."/>
        </authorList>
    </citation>
    <scope>NUCLEOTIDE SEQUENCE</scope>
</reference>
<dbReference type="InterPro" id="IPR008928">
    <property type="entry name" value="6-hairpin_glycosidase_sf"/>
</dbReference>
<feature type="domain" description="GH15-like" evidence="1">
    <location>
        <begin position="2"/>
        <end position="79"/>
    </location>
</feature>
<proteinExistence type="predicted"/>
<dbReference type="EMBL" id="KF117613">
    <property type="protein sequence ID" value="AIA84870.1"/>
    <property type="molecule type" value="Genomic_DNA"/>
</dbReference>
<sequence>EMWGIVKTIAKDVIAGWHSTDQSIWEFRNIEKHFVFSKVMCWVALDRATDIASYIGMKDHEKEWKNRSRTNKRRYICTRLEPGHTKFHPKL</sequence>
<evidence type="ECO:0000313" key="2">
    <source>
        <dbReference type="EMBL" id="AIA84870.1"/>
    </source>
</evidence>
<dbReference type="InterPro" id="IPR011613">
    <property type="entry name" value="GH15-like"/>
</dbReference>
<protein>
    <submittedName>
        <fullName evidence="2">CAZy families GH15 protein</fullName>
    </submittedName>
</protein>
<dbReference type="PANTHER" id="PTHR31616:SF0">
    <property type="entry name" value="GLUCAN 1,4-ALPHA-GLUCOSIDASE"/>
    <property type="match status" value="1"/>
</dbReference>
<evidence type="ECO:0000259" key="1">
    <source>
        <dbReference type="Pfam" id="PF00723"/>
    </source>
</evidence>